<name>A0ABT8RC75_9BACT</name>
<evidence type="ECO:0000313" key="1">
    <source>
        <dbReference type="EMBL" id="MDO1448783.1"/>
    </source>
</evidence>
<keyword evidence="2" id="KW-1185">Reference proteome</keyword>
<accession>A0ABT8RC75</accession>
<dbReference type="Proteomes" id="UP001168528">
    <property type="component" value="Unassembled WGS sequence"/>
</dbReference>
<dbReference type="RefSeq" id="WP_302039585.1">
    <property type="nucleotide sequence ID" value="NZ_JAUKPO010000014.1"/>
</dbReference>
<sequence length="39" mass="4369">MKKQIKKVALKTEKIVSLSTAQAQNVQGGRMHKPFVLTM</sequence>
<comment type="caution">
    <text evidence="1">The sequence shown here is derived from an EMBL/GenBank/DDBJ whole genome shotgun (WGS) entry which is preliminary data.</text>
</comment>
<dbReference type="NCBIfam" id="NF038158">
    <property type="entry name" value="lant_leader_L1b"/>
    <property type="match status" value="1"/>
</dbReference>
<gene>
    <name evidence="1" type="ORF">Q0590_21075</name>
</gene>
<reference evidence="1" key="1">
    <citation type="submission" date="2023-07" db="EMBL/GenBank/DDBJ databases">
        <title>The genome sequence of Rhodocytophaga aerolata KACC 12507.</title>
        <authorList>
            <person name="Zhang X."/>
        </authorList>
    </citation>
    <scope>NUCLEOTIDE SEQUENCE</scope>
    <source>
        <strain evidence="1">KACC 12507</strain>
    </source>
</reference>
<dbReference type="EMBL" id="JAUKPO010000014">
    <property type="protein sequence ID" value="MDO1448783.1"/>
    <property type="molecule type" value="Genomic_DNA"/>
</dbReference>
<organism evidence="1 2">
    <name type="scientific">Rhodocytophaga aerolata</name>
    <dbReference type="NCBI Taxonomy" id="455078"/>
    <lineage>
        <taxon>Bacteria</taxon>
        <taxon>Pseudomonadati</taxon>
        <taxon>Bacteroidota</taxon>
        <taxon>Cytophagia</taxon>
        <taxon>Cytophagales</taxon>
        <taxon>Rhodocytophagaceae</taxon>
        <taxon>Rhodocytophaga</taxon>
    </lineage>
</organism>
<evidence type="ECO:0000313" key="2">
    <source>
        <dbReference type="Proteomes" id="UP001168528"/>
    </source>
</evidence>
<protein>
    <submittedName>
        <fullName evidence="1">Class I lanthipeptide</fullName>
    </submittedName>
</protein>
<proteinExistence type="predicted"/>